<dbReference type="Gene3D" id="3.90.700.10">
    <property type="entry name" value="Succinate dehydrogenase/fumarate reductase flavoprotein, catalytic domain"/>
    <property type="match status" value="1"/>
</dbReference>
<keyword evidence="5" id="KW-0813">Transport</keyword>
<dbReference type="RefSeq" id="WP_144729595.1">
    <property type="nucleotide sequence ID" value="NZ_ML675581.1"/>
</dbReference>
<dbReference type="EC" id="1.3.5.1" evidence="4"/>
<dbReference type="SUPFAM" id="SSF46977">
    <property type="entry name" value="Succinate dehydrogenase/fumarate reductase flavoprotein C-terminal domain"/>
    <property type="match status" value="1"/>
</dbReference>
<comment type="subcellular location">
    <subcellularLocation>
        <location evidence="2">Cell membrane</location>
        <topology evidence="2">Peripheral membrane protein</topology>
        <orientation evidence="2">Cytoplasmic side</orientation>
    </subcellularLocation>
</comment>
<dbReference type="Pfam" id="PF00890">
    <property type="entry name" value="FAD_binding_2"/>
    <property type="match status" value="1"/>
</dbReference>
<dbReference type="PANTHER" id="PTHR11632">
    <property type="entry name" value="SUCCINATE DEHYDROGENASE 2 FLAVOPROTEIN SUBUNIT"/>
    <property type="match status" value="1"/>
</dbReference>
<keyword evidence="8" id="KW-0249">Electron transport</keyword>
<protein>
    <recommendedName>
        <fullName evidence="4">succinate dehydrogenase</fullName>
        <ecNumber evidence="4">1.3.5.1</ecNumber>
    </recommendedName>
</protein>
<organism evidence="14 15">
    <name type="scientific">Candidatus Nitrosocosmicus arcticus</name>
    <dbReference type="NCBI Taxonomy" id="2035267"/>
    <lineage>
        <taxon>Archaea</taxon>
        <taxon>Nitrososphaerota</taxon>
        <taxon>Nitrososphaeria</taxon>
        <taxon>Nitrososphaerales</taxon>
        <taxon>Nitrososphaeraceae</taxon>
        <taxon>Candidatus Nitrosocosmicus</taxon>
    </lineage>
</organism>
<dbReference type="SUPFAM" id="SSF56425">
    <property type="entry name" value="Succinate dehydrogenase/fumarate reductase flavoprotein, catalytic domain"/>
    <property type="match status" value="1"/>
</dbReference>
<dbReference type="InterPro" id="IPR015939">
    <property type="entry name" value="Fum_Rdtase/Succ_DH_flav-like_C"/>
</dbReference>
<dbReference type="Pfam" id="PF02910">
    <property type="entry name" value="Succ_DH_flav_C"/>
    <property type="match status" value="1"/>
</dbReference>
<evidence type="ECO:0000256" key="7">
    <source>
        <dbReference type="ARBA" id="ARBA00022827"/>
    </source>
</evidence>
<feature type="active site" description="Proton acceptor" evidence="11">
    <location>
        <position position="280"/>
    </location>
</feature>
<evidence type="ECO:0000256" key="8">
    <source>
        <dbReference type="ARBA" id="ARBA00022982"/>
    </source>
</evidence>
<dbReference type="InterPro" id="IPR037099">
    <property type="entry name" value="Fum_R/Succ_DH_flav-like_C_sf"/>
</dbReference>
<proteinExistence type="inferred from homology"/>
<evidence type="ECO:0000256" key="2">
    <source>
        <dbReference type="ARBA" id="ARBA00004413"/>
    </source>
</evidence>
<dbReference type="Gene3D" id="4.10.80.40">
    <property type="entry name" value="succinate dehydrogenase protein domain"/>
    <property type="match status" value="1"/>
</dbReference>
<dbReference type="OrthoDB" id="23539at2157"/>
<dbReference type="AlphaFoldDB" id="A0A557SW69"/>
<evidence type="ECO:0000256" key="9">
    <source>
        <dbReference type="ARBA" id="ARBA00023002"/>
    </source>
</evidence>
<dbReference type="Gene3D" id="3.50.50.60">
    <property type="entry name" value="FAD/NAD(P)-binding domain"/>
    <property type="match status" value="1"/>
</dbReference>
<evidence type="ECO:0000256" key="1">
    <source>
        <dbReference type="ARBA" id="ARBA00001974"/>
    </source>
</evidence>
<evidence type="ECO:0000256" key="10">
    <source>
        <dbReference type="ARBA" id="ARBA00023136"/>
    </source>
</evidence>
<evidence type="ECO:0000313" key="15">
    <source>
        <dbReference type="Proteomes" id="UP000315289"/>
    </source>
</evidence>
<dbReference type="Proteomes" id="UP000315289">
    <property type="component" value="Unassembled WGS sequence"/>
</dbReference>
<dbReference type="PROSITE" id="PS00504">
    <property type="entry name" value="FRD_SDH_FAD_BINDING"/>
    <property type="match status" value="1"/>
</dbReference>
<feature type="domain" description="Fumarate reductase/succinate dehydrogenase flavoprotein-like C-terminal" evidence="13">
    <location>
        <begin position="447"/>
        <end position="572"/>
    </location>
</feature>
<dbReference type="GO" id="GO:0008177">
    <property type="term" value="F:succinate dehydrogenase (quinone) activity"/>
    <property type="evidence" value="ECO:0007669"/>
    <property type="project" value="UniProtKB-EC"/>
</dbReference>
<dbReference type="FunFam" id="3.90.700.10:FF:000003">
    <property type="entry name" value="Fumarate reductase flavoprotein subunit"/>
    <property type="match status" value="1"/>
</dbReference>
<accession>A0A557SW69</accession>
<evidence type="ECO:0000256" key="5">
    <source>
        <dbReference type="ARBA" id="ARBA00022448"/>
    </source>
</evidence>
<dbReference type="PIRSF" id="PIRSF000171">
    <property type="entry name" value="SDHA_APRA_LASPO"/>
    <property type="match status" value="1"/>
</dbReference>
<dbReference type="GO" id="GO:0022900">
    <property type="term" value="P:electron transport chain"/>
    <property type="evidence" value="ECO:0007669"/>
    <property type="project" value="InterPro"/>
</dbReference>
<keyword evidence="15" id="KW-1185">Reference proteome</keyword>
<dbReference type="InterPro" id="IPR003953">
    <property type="entry name" value="FAD-dep_OxRdtase_2_FAD-bd"/>
</dbReference>
<keyword evidence="10" id="KW-0472">Membrane</keyword>
<dbReference type="InterPro" id="IPR003952">
    <property type="entry name" value="FRD_SDH_FAD_BS"/>
</dbReference>
<evidence type="ECO:0000256" key="11">
    <source>
        <dbReference type="PIRSR" id="PIRSR000171-1"/>
    </source>
</evidence>
<dbReference type="NCBIfam" id="TIGR01812">
    <property type="entry name" value="sdhA_frdA_Gneg"/>
    <property type="match status" value="1"/>
</dbReference>
<dbReference type="SUPFAM" id="SSF51905">
    <property type="entry name" value="FAD/NAD(P)-binding domain"/>
    <property type="match status" value="1"/>
</dbReference>
<evidence type="ECO:0000313" key="14">
    <source>
        <dbReference type="EMBL" id="TVP40846.1"/>
    </source>
</evidence>
<dbReference type="EMBL" id="VOAH01000005">
    <property type="protein sequence ID" value="TVP40846.1"/>
    <property type="molecule type" value="Genomic_DNA"/>
</dbReference>
<comment type="cofactor">
    <cofactor evidence="1">
        <name>FAD</name>
        <dbReference type="ChEBI" id="CHEBI:57692"/>
    </cofactor>
</comment>
<reference evidence="14 15" key="1">
    <citation type="journal article" date="2019" name="Front. Microbiol.">
        <title>Ammonia Oxidation by the Arctic Terrestrial Thaumarchaeote Candidatus Nitrosocosmicus arcticus Is Stimulated by Increasing Temperatures.</title>
        <authorList>
            <person name="Alves R.J.E."/>
            <person name="Kerou M."/>
            <person name="Zappe A."/>
            <person name="Bittner R."/>
            <person name="Abby S.S."/>
            <person name="Schmidt H.A."/>
            <person name="Pfeifer K."/>
            <person name="Schleper C."/>
        </authorList>
    </citation>
    <scope>NUCLEOTIDE SEQUENCE [LARGE SCALE GENOMIC DNA]</scope>
    <source>
        <strain evidence="14 15">Kfb</strain>
    </source>
</reference>
<feature type="domain" description="FAD-dependent oxidoreductase 2 FAD-binding" evidence="12">
    <location>
        <begin position="8"/>
        <end position="389"/>
    </location>
</feature>
<evidence type="ECO:0000256" key="6">
    <source>
        <dbReference type="ARBA" id="ARBA00022630"/>
    </source>
</evidence>
<dbReference type="Gene3D" id="1.20.58.100">
    <property type="entry name" value="Fumarate reductase/succinate dehydrogenase flavoprotein-like, C-terminal domain"/>
    <property type="match status" value="1"/>
</dbReference>
<keyword evidence="9 14" id="KW-0560">Oxidoreductase</keyword>
<gene>
    <name evidence="14" type="primary">frdA</name>
    <name evidence="14" type="ORF">NARC_50027</name>
</gene>
<sequence>MTETLSYDILIVGSGLAGLRAAITAASKNKNLKIAVLSKVQVMRSHSVSAEGGTAAVLYENEGDNIESHIYDTIKGSDFLADQDVAERLVNAVPSEIIQLDRWGMPWSRRDNGRIDQRKFGGYSFPRATYAQDKVGFYEMQTLYDTCLKYDNIFFFNEWFCTSILHEGNTFQGFTCIEMKNGNFIKVVAPSGIICTGGAGRIYSFSTYAYSSTPDGLDMAYRAGMALKDMEFVQFHPTGILPSGILITEGARGEGGYLINSEGERFMKNYAGEKLELAPRDVVSRSMITEIQAGRGFKHITGADCLKLDLTHLGAERIKEKLAGIREIGIKFSGIDVIDEPIEVRPVCHYMMGGIHSNVDGATEFNGLWVAGEASCNSTHGANRLGANSTSECLVWGTITGELAANHALSKKNTISSTDNHKFLMEEKRIYDGIFRGRGDANPYEIRKNLTDTMDERSYVYRNENDLIEGLKRIRSLKSLSWKHVDDQAKEYNTNFINVMEIDSMMRVAEIVLMGAINRRESRGAHARIDYPNRDDNNFLKHTLAYYNGDREPRMEWHPVVFTRYAPVERKY</sequence>
<dbReference type="GO" id="GO:0050660">
    <property type="term" value="F:flavin adenine dinucleotide binding"/>
    <property type="evidence" value="ECO:0007669"/>
    <property type="project" value="InterPro"/>
</dbReference>
<evidence type="ECO:0000256" key="3">
    <source>
        <dbReference type="ARBA" id="ARBA00008040"/>
    </source>
</evidence>
<dbReference type="InterPro" id="IPR014006">
    <property type="entry name" value="Succ_Dhase_FrdA_Gneg"/>
</dbReference>
<keyword evidence="6" id="KW-0285">Flavoprotein</keyword>
<name>A0A557SW69_9ARCH</name>
<dbReference type="InterPro" id="IPR030664">
    <property type="entry name" value="SdhA/FrdA/AprA"/>
</dbReference>
<dbReference type="FunFam" id="4.10.80.40:FF:000003">
    <property type="entry name" value="Fumarate reductase flavoprotein subunit"/>
    <property type="match status" value="1"/>
</dbReference>
<keyword evidence="7" id="KW-0274">FAD</keyword>
<comment type="caution">
    <text evidence="14">The sequence shown here is derived from an EMBL/GenBank/DDBJ whole genome shotgun (WGS) entry which is preliminary data.</text>
</comment>
<evidence type="ECO:0000259" key="12">
    <source>
        <dbReference type="Pfam" id="PF00890"/>
    </source>
</evidence>
<dbReference type="GO" id="GO:0005886">
    <property type="term" value="C:plasma membrane"/>
    <property type="evidence" value="ECO:0007669"/>
    <property type="project" value="UniProtKB-SubCell"/>
</dbReference>
<evidence type="ECO:0000259" key="13">
    <source>
        <dbReference type="Pfam" id="PF02910"/>
    </source>
</evidence>
<evidence type="ECO:0000256" key="4">
    <source>
        <dbReference type="ARBA" id="ARBA00012792"/>
    </source>
</evidence>
<dbReference type="InterPro" id="IPR036188">
    <property type="entry name" value="FAD/NAD-bd_sf"/>
</dbReference>
<comment type="similarity">
    <text evidence="3">Belongs to the FAD-dependent oxidoreductase 2 family. FRD/SDH subfamily.</text>
</comment>
<dbReference type="InterPro" id="IPR027477">
    <property type="entry name" value="Succ_DH/fumarate_Rdtase_cat_sf"/>
</dbReference>
<dbReference type="NCBIfam" id="NF004724">
    <property type="entry name" value="PRK06069.1"/>
    <property type="match status" value="1"/>
</dbReference>
<dbReference type="PANTHER" id="PTHR11632:SF51">
    <property type="entry name" value="SUCCINATE DEHYDROGENASE [UBIQUINONE] FLAVOPROTEIN SUBUNIT, MITOCHONDRIAL"/>
    <property type="match status" value="1"/>
</dbReference>